<evidence type="ECO:0000256" key="2">
    <source>
        <dbReference type="ARBA" id="ARBA00022475"/>
    </source>
</evidence>
<dbReference type="Gene3D" id="1.20.1070.10">
    <property type="entry name" value="Rhodopsin 7-helix transmembrane proteins"/>
    <property type="match status" value="1"/>
</dbReference>
<dbReference type="GO" id="GO:0004982">
    <property type="term" value="F:N-formyl peptide receptor activity"/>
    <property type="evidence" value="ECO:0007669"/>
    <property type="project" value="TreeGrafter"/>
</dbReference>
<protein>
    <submittedName>
        <fullName evidence="16">N-formyl peptide receptor 2-like</fullName>
    </submittedName>
</protein>
<dbReference type="InterPro" id="IPR000826">
    <property type="entry name" value="Formyl_rcpt-rel"/>
</dbReference>
<dbReference type="GO" id="GO:0006935">
    <property type="term" value="P:chemotaxis"/>
    <property type="evidence" value="ECO:0007669"/>
    <property type="project" value="UniProtKB-KW"/>
</dbReference>
<dbReference type="PRINTS" id="PR00237">
    <property type="entry name" value="GPCRRHODOPSN"/>
</dbReference>
<dbReference type="PANTHER" id="PTHR24225">
    <property type="entry name" value="CHEMOTACTIC RECEPTOR"/>
    <property type="match status" value="1"/>
</dbReference>
<feature type="transmembrane region" description="Helical" evidence="14">
    <location>
        <begin position="153"/>
        <end position="173"/>
    </location>
</feature>
<evidence type="ECO:0000256" key="13">
    <source>
        <dbReference type="RuleBase" id="RU000688"/>
    </source>
</evidence>
<sequence length="359" mass="39980">MPAGGVGSMEANISTPPYKSEEMLHVFAVYIVLFIIPTVLLSVTFVLGVLGNGLVIWVAGFRMAHTVTTICYLNLAFADFSFSVALPFLIVSGAMGGRWPFGWFLCKFINIMMGINQYGSIFLIAVIALDRCICVLYPVWIQNHRSVSLAKKVIIGPWILAVIFSLPACIFSNTRNDQGNVYCFETFEALGSTKEEQIKALNAIMLPMGIVQFIIGFCMPMSTMFICYGLIAAKIHGIGMMKSSRSFWVLTAVVASFFICWFPIQLIFLLLKVWFKEHEIYQDKIKVLLLLLPLTASLACFNSCLNPILYVFVGRDFRERLIRSLPLTLERALREDFVQTIDTATNLGAPPAEGAVTAM</sequence>
<reference evidence="16" key="2">
    <citation type="submission" date="2025-09" db="UniProtKB">
        <authorList>
            <consortium name="Ensembl"/>
        </authorList>
    </citation>
    <scope>IDENTIFICATION</scope>
</reference>
<evidence type="ECO:0000256" key="4">
    <source>
        <dbReference type="ARBA" id="ARBA00022692"/>
    </source>
</evidence>
<evidence type="ECO:0000313" key="17">
    <source>
        <dbReference type="Proteomes" id="UP000694398"/>
    </source>
</evidence>
<dbReference type="Pfam" id="PF00001">
    <property type="entry name" value="7tm_1"/>
    <property type="match status" value="1"/>
</dbReference>
<dbReference type="FunFam" id="1.20.1070.10:FF:000034">
    <property type="entry name" value="G-protein coupled receptor 1"/>
    <property type="match status" value="1"/>
</dbReference>
<comment type="similarity">
    <text evidence="13">Belongs to the G-protein coupled receptor 1 family.</text>
</comment>
<evidence type="ECO:0000256" key="14">
    <source>
        <dbReference type="SAM" id="Phobius"/>
    </source>
</evidence>
<dbReference type="GO" id="GO:0005886">
    <property type="term" value="C:plasma membrane"/>
    <property type="evidence" value="ECO:0007669"/>
    <property type="project" value="UniProtKB-SubCell"/>
</dbReference>
<feature type="transmembrane region" description="Helical" evidence="14">
    <location>
        <begin position="72"/>
        <end position="95"/>
    </location>
</feature>
<evidence type="ECO:0000256" key="10">
    <source>
        <dbReference type="ARBA" id="ARBA00023180"/>
    </source>
</evidence>
<keyword evidence="17" id="KW-1185">Reference proteome</keyword>
<evidence type="ECO:0000256" key="9">
    <source>
        <dbReference type="ARBA" id="ARBA00023170"/>
    </source>
</evidence>
<organism evidence="16 17">
    <name type="scientific">Chinchilla lanigera</name>
    <name type="common">Long-tailed chinchilla</name>
    <name type="synonym">Chinchilla villidera</name>
    <dbReference type="NCBI Taxonomy" id="34839"/>
    <lineage>
        <taxon>Eukaryota</taxon>
        <taxon>Metazoa</taxon>
        <taxon>Chordata</taxon>
        <taxon>Craniata</taxon>
        <taxon>Vertebrata</taxon>
        <taxon>Euteleostomi</taxon>
        <taxon>Mammalia</taxon>
        <taxon>Eutheria</taxon>
        <taxon>Euarchontoglires</taxon>
        <taxon>Glires</taxon>
        <taxon>Rodentia</taxon>
        <taxon>Hystricomorpha</taxon>
        <taxon>Chinchillidae</taxon>
        <taxon>Chinchilla</taxon>
    </lineage>
</organism>
<dbReference type="Ensembl" id="ENSCLAT00000002837.1">
    <property type="protein sequence ID" value="ENSCLAP00000002781.1"/>
    <property type="gene ID" value="ENSCLAG00000002005.1"/>
</dbReference>
<reference evidence="16" key="1">
    <citation type="submission" date="2025-08" db="UniProtKB">
        <authorList>
            <consortium name="Ensembl"/>
        </authorList>
    </citation>
    <scope>IDENTIFICATION</scope>
</reference>
<dbReference type="PRINTS" id="PR00526">
    <property type="entry name" value="FMETLEUPHER"/>
</dbReference>
<evidence type="ECO:0000256" key="1">
    <source>
        <dbReference type="ARBA" id="ARBA00004651"/>
    </source>
</evidence>
<dbReference type="PROSITE" id="PS50262">
    <property type="entry name" value="G_PROTEIN_RECEP_F1_2"/>
    <property type="match status" value="1"/>
</dbReference>
<comment type="subcellular location">
    <subcellularLocation>
        <location evidence="1">Cell membrane</location>
        <topology evidence="1">Multi-pass membrane protein</topology>
    </subcellularLocation>
</comment>
<evidence type="ECO:0000256" key="5">
    <source>
        <dbReference type="ARBA" id="ARBA00022989"/>
    </source>
</evidence>
<dbReference type="OrthoDB" id="6088892at2759"/>
<feature type="domain" description="G-protein coupled receptors family 1 profile" evidence="15">
    <location>
        <begin position="51"/>
        <end position="310"/>
    </location>
</feature>
<evidence type="ECO:0000259" key="15">
    <source>
        <dbReference type="PROSITE" id="PS50262"/>
    </source>
</evidence>
<dbReference type="OMA" id="LACFNSC"/>
<feature type="transmembrane region" description="Helical" evidence="14">
    <location>
        <begin position="115"/>
        <end position="141"/>
    </location>
</feature>
<dbReference type="GO" id="GO:0007200">
    <property type="term" value="P:phospholipase C-activating G protein-coupled receptor signaling pathway"/>
    <property type="evidence" value="ECO:0007669"/>
    <property type="project" value="TreeGrafter"/>
</dbReference>
<keyword evidence="5 14" id="KW-1133">Transmembrane helix</keyword>
<evidence type="ECO:0000256" key="6">
    <source>
        <dbReference type="ARBA" id="ARBA00023040"/>
    </source>
</evidence>
<feature type="transmembrane region" description="Helical" evidence="14">
    <location>
        <begin position="247"/>
        <end position="275"/>
    </location>
</feature>
<evidence type="ECO:0000256" key="11">
    <source>
        <dbReference type="ARBA" id="ARBA00023224"/>
    </source>
</evidence>
<keyword evidence="10" id="KW-0325">Glycoprotein</keyword>
<feature type="transmembrane region" description="Helical" evidence="14">
    <location>
        <begin position="210"/>
        <end position="235"/>
    </location>
</feature>
<feature type="transmembrane region" description="Helical" evidence="14">
    <location>
        <begin position="27"/>
        <end position="60"/>
    </location>
</feature>
<evidence type="ECO:0000313" key="16">
    <source>
        <dbReference type="Ensembl" id="ENSCLAP00000002781.1"/>
    </source>
</evidence>
<gene>
    <name evidence="16" type="primary">LOC102007473</name>
</gene>
<name>A0A8C2YJ97_CHILA</name>
<dbReference type="InterPro" id="IPR017452">
    <property type="entry name" value="GPCR_Rhodpsn_7TM"/>
</dbReference>
<proteinExistence type="inferred from homology"/>
<evidence type="ECO:0000256" key="7">
    <source>
        <dbReference type="ARBA" id="ARBA00023136"/>
    </source>
</evidence>
<keyword evidence="2" id="KW-1003">Cell membrane</keyword>
<evidence type="ECO:0000256" key="8">
    <source>
        <dbReference type="ARBA" id="ARBA00023157"/>
    </source>
</evidence>
<keyword evidence="9 13" id="KW-0675">Receptor</keyword>
<comment type="similarity">
    <text evidence="12">Belongs to the chemokine-like receptor (CMKLR) family.</text>
</comment>
<dbReference type="Proteomes" id="UP000694398">
    <property type="component" value="Unassembled WGS sequence"/>
</dbReference>
<evidence type="ECO:0000256" key="12">
    <source>
        <dbReference type="ARBA" id="ARBA00025736"/>
    </source>
</evidence>
<dbReference type="RefSeq" id="XP_005412726.1">
    <property type="nucleotide sequence ID" value="XM_005412669.1"/>
</dbReference>
<dbReference type="GO" id="GO:0006954">
    <property type="term" value="P:inflammatory response"/>
    <property type="evidence" value="ECO:0007669"/>
    <property type="project" value="TreeGrafter"/>
</dbReference>
<feature type="transmembrane region" description="Helical" evidence="14">
    <location>
        <begin position="287"/>
        <end position="313"/>
    </location>
</feature>
<dbReference type="AlphaFoldDB" id="A0A8C2YJ97"/>
<dbReference type="GeneTree" id="ENSGT01140000282544"/>
<dbReference type="GO" id="GO:0007204">
    <property type="term" value="P:positive regulation of cytosolic calcium ion concentration"/>
    <property type="evidence" value="ECO:0007669"/>
    <property type="project" value="TreeGrafter"/>
</dbReference>
<dbReference type="RefSeq" id="XP_013364323.1">
    <property type="nucleotide sequence ID" value="XM_013508869.1"/>
</dbReference>
<dbReference type="GeneID" id="102007473"/>
<evidence type="ECO:0000256" key="3">
    <source>
        <dbReference type="ARBA" id="ARBA00022500"/>
    </source>
</evidence>
<keyword evidence="11 13" id="KW-0807">Transducer</keyword>
<dbReference type="InterPro" id="IPR000276">
    <property type="entry name" value="GPCR_Rhodpsn"/>
</dbReference>
<keyword evidence="6 13" id="KW-0297">G-protein coupled receptor</keyword>
<dbReference type="PROSITE" id="PS00237">
    <property type="entry name" value="G_PROTEIN_RECEP_F1_1"/>
    <property type="match status" value="1"/>
</dbReference>
<dbReference type="GO" id="GO:0004875">
    <property type="term" value="F:complement receptor activity"/>
    <property type="evidence" value="ECO:0007669"/>
    <property type="project" value="TreeGrafter"/>
</dbReference>
<keyword evidence="4 13" id="KW-0812">Transmembrane</keyword>
<accession>A0A8C2YJ97</accession>
<dbReference type="PANTHER" id="PTHR24225:SF0">
    <property type="entry name" value="N-FORMYL PEPTIDE RECEPTOR 2"/>
    <property type="match status" value="1"/>
</dbReference>
<keyword evidence="8" id="KW-1015">Disulfide bond</keyword>
<keyword evidence="3" id="KW-0145">Chemotaxis</keyword>
<keyword evidence="7 14" id="KW-0472">Membrane</keyword>
<dbReference type="SUPFAM" id="SSF81321">
    <property type="entry name" value="Family A G protein-coupled receptor-like"/>
    <property type="match status" value="1"/>
</dbReference>